<gene>
    <name evidence="2" type="ORF">TM448A02198_0010</name>
    <name evidence="3" type="ORF">TM448B03694_0007</name>
</gene>
<reference evidence="2" key="1">
    <citation type="submission" date="2020-03" db="EMBL/GenBank/DDBJ databases">
        <title>The deep terrestrial virosphere.</title>
        <authorList>
            <person name="Holmfeldt K."/>
            <person name="Nilsson E."/>
            <person name="Simone D."/>
            <person name="Lopez-Fernandez M."/>
            <person name="Wu X."/>
            <person name="de Brujin I."/>
            <person name="Lundin D."/>
            <person name="Andersson A."/>
            <person name="Bertilsson S."/>
            <person name="Dopson M."/>
        </authorList>
    </citation>
    <scope>NUCLEOTIDE SEQUENCE</scope>
    <source>
        <strain evidence="2">TM448A02198</strain>
        <strain evidence="3">TM448B03694</strain>
    </source>
</reference>
<sequence>MKNCAGCGVEKTPENTGKDIHLKGGLSSYCRICKNRRGRKSYECIRVGLNKRRLDKRKGNREADRKWQKEWRAKNKDRIKEINKLRRLRNPEKVRAESAKSQRKNRAHRNAYKRKWREENKERIKDTMPINQKICMVIAASIRNCLYGKKKGQHWETVVGYTLVKLMKHLEKLFEPDMSWENYGKYGWHIDHKIPISAFNFETPDDLDFKRCWALKNLQPMWAKDNLLKGSKVVIPFQPALAISDNDGGQYAEVSNQSFNKSNDG</sequence>
<dbReference type="GO" id="GO:0004519">
    <property type="term" value="F:endonuclease activity"/>
    <property type="evidence" value="ECO:0007669"/>
    <property type="project" value="UniProtKB-KW"/>
</dbReference>
<feature type="region of interest" description="Disordered" evidence="1">
    <location>
        <begin position="91"/>
        <end position="111"/>
    </location>
</feature>
<dbReference type="EMBL" id="MT144272">
    <property type="protein sequence ID" value="QJA51553.1"/>
    <property type="molecule type" value="Genomic_DNA"/>
</dbReference>
<keyword evidence="2" id="KW-0540">Nuclease</keyword>
<keyword evidence="2" id="KW-0378">Hydrolase</keyword>
<evidence type="ECO:0000313" key="2">
    <source>
        <dbReference type="EMBL" id="QJA51553.1"/>
    </source>
</evidence>
<name>A0A6H1ZUE9_9ZZZZ</name>
<keyword evidence="2" id="KW-0255">Endonuclease</keyword>
<protein>
    <submittedName>
        <fullName evidence="2">Putative HNH endonuclease</fullName>
    </submittedName>
</protein>
<accession>A0A6H1ZUE9</accession>
<evidence type="ECO:0000313" key="3">
    <source>
        <dbReference type="EMBL" id="QJI02840.1"/>
    </source>
</evidence>
<organism evidence="2">
    <name type="scientific">viral metagenome</name>
    <dbReference type="NCBI Taxonomy" id="1070528"/>
    <lineage>
        <taxon>unclassified sequences</taxon>
        <taxon>metagenomes</taxon>
        <taxon>organismal metagenomes</taxon>
    </lineage>
</organism>
<feature type="compositionally biased region" description="Basic residues" evidence="1">
    <location>
        <begin position="101"/>
        <end position="111"/>
    </location>
</feature>
<dbReference type="AlphaFoldDB" id="A0A6H1ZUE9"/>
<dbReference type="EMBL" id="MT145035">
    <property type="protein sequence ID" value="QJI02840.1"/>
    <property type="molecule type" value="Genomic_DNA"/>
</dbReference>
<evidence type="ECO:0000256" key="1">
    <source>
        <dbReference type="SAM" id="MobiDB-lite"/>
    </source>
</evidence>
<feature type="compositionally biased region" description="Basic and acidic residues" evidence="1">
    <location>
        <begin position="91"/>
        <end position="100"/>
    </location>
</feature>
<proteinExistence type="predicted"/>